<gene>
    <name evidence="4" type="primary">axeA1_1</name>
    <name evidence="4" type="ORF">BcellWH2_00378</name>
</gene>
<evidence type="ECO:0000256" key="1">
    <source>
        <dbReference type="ARBA" id="ARBA00022801"/>
    </source>
</evidence>
<dbReference type="PANTHER" id="PTHR48081:SF6">
    <property type="entry name" value="PEPTIDASE S9 PROLYL OLIGOPEPTIDASE CATALYTIC DOMAIN-CONTAINING PROTEIN"/>
    <property type="match status" value="1"/>
</dbReference>
<dbReference type="PATRIC" id="fig|246787.4.peg.398"/>
<feature type="domain" description="Alpha/beta hydrolase fold-3" evidence="3">
    <location>
        <begin position="95"/>
        <end position="258"/>
    </location>
</feature>
<dbReference type="EMBL" id="CP012801">
    <property type="protein sequence ID" value="ALJ57653.1"/>
    <property type="molecule type" value="Genomic_DNA"/>
</dbReference>
<dbReference type="InterPro" id="IPR013094">
    <property type="entry name" value="AB_hydrolase_3"/>
</dbReference>
<evidence type="ECO:0000313" key="5">
    <source>
        <dbReference type="Proteomes" id="UP000061809"/>
    </source>
</evidence>
<dbReference type="AlphaFoldDB" id="A0A0P0FRA7"/>
<evidence type="ECO:0000313" key="4">
    <source>
        <dbReference type="EMBL" id="ALJ57653.1"/>
    </source>
</evidence>
<dbReference type="SUPFAM" id="SSF53474">
    <property type="entry name" value="alpha/beta-Hydrolases"/>
    <property type="match status" value="1"/>
</dbReference>
<evidence type="ECO:0000256" key="2">
    <source>
        <dbReference type="SAM" id="SignalP"/>
    </source>
</evidence>
<dbReference type="EC" id="3.1.1.72" evidence="4"/>
<dbReference type="Proteomes" id="UP000061809">
    <property type="component" value="Chromosome"/>
</dbReference>
<reference evidence="4 5" key="1">
    <citation type="journal article" date="2015" name="Science">
        <title>Genetic determinants of in vivo fitness and diet responsiveness in multiple human gut Bacteroides.</title>
        <authorList>
            <person name="Wu M."/>
            <person name="McNulty N.P."/>
            <person name="Rodionov D.A."/>
            <person name="Khoroshkin M.S."/>
            <person name="Griffin N.W."/>
            <person name="Cheng J."/>
            <person name="Latreille P."/>
            <person name="Kerstetter R.A."/>
            <person name="Terrapon N."/>
            <person name="Henrissat B."/>
            <person name="Osterman A.L."/>
            <person name="Gordon J.I."/>
        </authorList>
    </citation>
    <scope>NUCLEOTIDE SEQUENCE [LARGE SCALE GENOMIC DNA]</scope>
    <source>
        <strain evidence="4 5">WH2</strain>
    </source>
</reference>
<accession>A0A0P0FRA7</accession>
<dbReference type="KEGG" id="bcel:BcellWH2_00378"/>
<dbReference type="InterPro" id="IPR050300">
    <property type="entry name" value="GDXG_lipolytic_enzyme"/>
</dbReference>
<proteinExistence type="predicted"/>
<keyword evidence="2" id="KW-0732">Signal</keyword>
<dbReference type="RefSeq" id="WP_029426817.1">
    <property type="nucleotide sequence ID" value="NZ_CP012801.1"/>
</dbReference>
<organism evidence="4 5">
    <name type="scientific">Bacteroides cellulosilyticus</name>
    <dbReference type="NCBI Taxonomy" id="246787"/>
    <lineage>
        <taxon>Bacteria</taxon>
        <taxon>Pseudomonadati</taxon>
        <taxon>Bacteroidota</taxon>
        <taxon>Bacteroidia</taxon>
        <taxon>Bacteroidales</taxon>
        <taxon>Bacteroidaceae</taxon>
        <taxon>Bacteroides</taxon>
    </lineage>
</organism>
<name>A0A0P0FRA7_9BACE</name>
<feature type="signal peptide" evidence="2">
    <location>
        <begin position="1"/>
        <end position="18"/>
    </location>
</feature>
<keyword evidence="1 4" id="KW-0378">Hydrolase</keyword>
<dbReference type="InterPro" id="IPR029058">
    <property type="entry name" value="AB_hydrolase_fold"/>
</dbReference>
<evidence type="ECO:0000259" key="3">
    <source>
        <dbReference type="Pfam" id="PF07859"/>
    </source>
</evidence>
<protein>
    <submittedName>
        <fullName evidence="4">Acetylxylan esterase</fullName>
        <ecNumber evidence="4">3.1.1.72</ecNumber>
    </submittedName>
</protein>
<dbReference type="GO" id="GO:0046555">
    <property type="term" value="F:acetylxylan esterase activity"/>
    <property type="evidence" value="ECO:0007669"/>
    <property type="project" value="UniProtKB-EC"/>
</dbReference>
<dbReference type="Gene3D" id="3.40.50.1820">
    <property type="entry name" value="alpha/beta hydrolase"/>
    <property type="match status" value="1"/>
</dbReference>
<sequence length="290" mass="32044">MRTFLFITALFMSTLLSAQKPVEIPLWPNGAPNTNGLTGDQEDLNGGRVANVVNPTITVYRPAKPNGMTILMCPGGGYARLAMNHEGHDMASWFNTQGITYAVLKYRMPNGNREVPLSDAEQAIRIIRQHAKEWGINPNQVGVMGASAGGHLAASLSTLYSSDETRPDFQILLYPVISMVPGITHGGSRKNLLGDNPTKELEDAYSLERRVSPLSPQAFIVLSADDGAVPPMNSIGYFLALNQQKVPVSMHIYPIGGHGWGFRDNFTYKRQWTEELEKWLRDGVKFEKNN</sequence>
<feature type="chain" id="PRO_5006046511" evidence="2">
    <location>
        <begin position="19"/>
        <end position="290"/>
    </location>
</feature>
<dbReference type="PANTHER" id="PTHR48081">
    <property type="entry name" value="AB HYDROLASE SUPERFAMILY PROTEIN C4A8.06C"/>
    <property type="match status" value="1"/>
</dbReference>
<dbReference type="Pfam" id="PF07859">
    <property type="entry name" value="Abhydrolase_3"/>
    <property type="match status" value="1"/>
</dbReference>